<evidence type="ECO:0000256" key="1">
    <source>
        <dbReference type="SAM" id="Coils"/>
    </source>
</evidence>
<sequence length="230" mass="26792">MDYKAQYRELVNDLERLGGDLRGVPRYYSLEAEAKVRRLIKERSAQPTCAPESQSTPTSGEPPQKSEEPAKKTDWIADYPVALHGVYRAKQEAWLRACSLKLTLNAVPMEDEGKACEIQRQLWQLFEAMDNCDVVLQYWRDHKKILEPVQEDYSRLTPMELVQRRNTLRSNIVSREKSLAKWEEQAKSEEGMTVRSLWVLNEKIARKREEVEQMKLQVKEIEALINANND</sequence>
<keyword evidence="1" id="KW-0175">Coiled coil</keyword>
<feature type="region of interest" description="Disordered" evidence="2">
    <location>
        <begin position="42"/>
        <end position="72"/>
    </location>
</feature>
<evidence type="ECO:0000256" key="2">
    <source>
        <dbReference type="SAM" id="MobiDB-lite"/>
    </source>
</evidence>
<feature type="compositionally biased region" description="Polar residues" evidence="2">
    <location>
        <begin position="45"/>
        <end position="61"/>
    </location>
</feature>
<reference evidence="4" key="1">
    <citation type="submission" date="2017-06" db="EMBL/GenBank/DDBJ databases">
        <title>Capnocytophaga spp. assemblies.</title>
        <authorList>
            <person name="Gulvik C.A."/>
        </authorList>
    </citation>
    <scope>NUCLEOTIDE SEQUENCE [LARGE SCALE GENOMIC DNA]</scope>
    <source>
        <strain evidence="4">H1496</strain>
    </source>
</reference>
<proteinExistence type="predicted"/>
<dbReference type="OrthoDB" id="1274550at2"/>
<feature type="coiled-coil region" evidence="1">
    <location>
        <begin position="197"/>
        <end position="224"/>
    </location>
</feature>
<evidence type="ECO:0000313" key="4">
    <source>
        <dbReference type="Proteomes" id="UP000217250"/>
    </source>
</evidence>
<protein>
    <submittedName>
        <fullName evidence="3">Uncharacterized protein</fullName>
    </submittedName>
</protein>
<organism evidence="3 4">
    <name type="scientific">Capnocytophaga gingivalis</name>
    <dbReference type="NCBI Taxonomy" id="1017"/>
    <lineage>
        <taxon>Bacteria</taxon>
        <taxon>Pseudomonadati</taxon>
        <taxon>Bacteroidota</taxon>
        <taxon>Flavobacteriia</taxon>
        <taxon>Flavobacteriales</taxon>
        <taxon>Flavobacteriaceae</taxon>
        <taxon>Capnocytophaga</taxon>
    </lineage>
</organism>
<dbReference type="AlphaFoldDB" id="A0A250FRZ2"/>
<dbReference type="EMBL" id="CP022386">
    <property type="protein sequence ID" value="ATA87853.1"/>
    <property type="molecule type" value="Genomic_DNA"/>
</dbReference>
<dbReference type="KEGG" id="cgh:CGC50_12390"/>
<gene>
    <name evidence="3" type="ORF">CGC50_12390</name>
</gene>
<dbReference type="GeneID" id="84809334"/>
<dbReference type="RefSeq" id="WP_095911049.1">
    <property type="nucleotide sequence ID" value="NZ_CP022386.1"/>
</dbReference>
<name>A0A250FRZ2_9FLAO</name>
<accession>A0A250FRZ2</accession>
<dbReference type="Proteomes" id="UP000217250">
    <property type="component" value="Chromosome"/>
</dbReference>
<evidence type="ECO:0000313" key="3">
    <source>
        <dbReference type="EMBL" id="ATA87853.1"/>
    </source>
</evidence>